<dbReference type="OrthoDB" id="10616670at2759"/>
<feature type="region of interest" description="Disordered" evidence="1">
    <location>
        <begin position="21"/>
        <end position="90"/>
    </location>
</feature>
<organism evidence="2 3">
    <name type="scientific">Aspergillus heteromorphus CBS 117.55</name>
    <dbReference type="NCBI Taxonomy" id="1448321"/>
    <lineage>
        <taxon>Eukaryota</taxon>
        <taxon>Fungi</taxon>
        <taxon>Dikarya</taxon>
        <taxon>Ascomycota</taxon>
        <taxon>Pezizomycotina</taxon>
        <taxon>Eurotiomycetes</taxon>
        <taxon>Eurotiomycetidae</taxon>
        <taxon>Eurotiales</taxon>
        <taxon>Aspergillaceae</taxon>
        <taxon>Aspergillus</taxon>
        <taxon>Aspergillus subgen. Circumdati</taxon>
    </lineage>
</organism>
<protein>
    <submittedName>
        <fullName evidence="2">Uncharacterized protein</fullName>
    </submittedName>
</protein>
<dbReference type="EMBL" id="MSFL01000011">
    <property type="protein sequence ID" value="PWY82884.1"/>
    <property type="molecule type" value="Genomic_DNA"/>
</dbReference>
<reference evidence="2 3" key="1">
    <citation type="submission" date="2016-12" db="EMBL/GenBank/DDBJ databases">
        <title>The genomes of Aspergillus section Nigri reveals drivers in fungal speciation.</title>
        <authorList>
            <consortium name="DOE Joint Genome Institute"/>
            <person name="Vesth T.C."/>
            <person name="Nybo J."/>
            <person name="Theobald S."/>
            <person name="Brandl J."/>
            <person name="Frisvad J.C."/>
            <person name="Nielsen K.F."/>
            <person name="Lyhne E.K."/>
            <person name="Kogle M.E."/>
            <person name="Kuo A."/>
            <person name="Riley R."/>
            <person name="Clum A."/>
            <person name="Nolan M."/>
            <person name="Lipzen A."/>
            <person name="Salamov A."/>
            <person name="Henrissat B."/>
            <person name="Wiebenga A."/>
            <person name="De Vries R.P."/>
            <person name="Grigoriev I.V."/>
            <person name="Mortensen U.H."/>
            <person name="Andersen M.R."/>
            <person name="Baker S.E."/>
        </authorList>
    </citation>
    <scope>NUCLEOTIDE SEQUENCE [LARGE SCALE GENOMIC DNA]</scope>
    <source>
        <strain evidence="2 3">CBS 117.55</strain>
    </source>
</reference>
<dbReference type="RefSeq" id="XP_025399598.1">
    <property type="nucleotide sequence ID" value="XM_025545350.1"/>
</dbReference>
<accession>A0A317W8E1</accession>
<dbReference type="AlphaFoldDB" id="A0A317W8E1"/>
<evidence type="ECO:0000313" key="3">
    <source>
        <dbReference type="Proteomes" id="UP000247233"/>
    </source>
</evidence>
<sequence length="123" mass="13802">MEPQATRGGREDTFIQSFYEGAEKRREERKGQQQQQQQQYDRQQACENKNRSAVDGTPVSGPGGPPEGESTILRAPDWPGQNAPAASQRRRIRDYFGTPVALERGFLASASPRVQRYKVIPTP</sequence>
<comment type="caution">
    <text evidence="2">The sequence shown here is derived from an EMBL/GenBank/DDBJ whole genome shotgun (WGS) entry which is preliminary data.</text>
</comment>
<gene>
    <name evidence="2" type="ORF">BO70DRAFT_379446</name>
</gene>
<dbReference type="VEuPathDB" id="FungiDB:BO70DRAFT_379446"/>
<evidence type="ECO:0000313" key="2">
    <source>
        <dbReference type="EMBL" id="PWY82884.1"/>
    </source>
</evidence>
<proteinExistence type="predicted"/>
<name>A0A317W8E1_9EURO</name>
<keyword evidence="3" id="KW-1185">Reference proteome</keyword>
<feature type="compositionally biased region" description="Low complexity" evidence="1">
    <location>
        <begin position="32"/>
        <end position="45"/>
    </location>
</feature>
<evidence type="ECO:0000256" key="1">
    <source>
        <dbReference type="SAM" id="MobiDB-lite"/>
    </source>
</evidence>
<feature type="compositionally biased region" description="Basic and acidic residues" evidence="1">
    <location>
        <begin position="21"/>
        <end position="31"/>
    </location>
</feature>
<dbReference type="Proteomes" id="UP000247233">
    <property type="component" value="Unassembled WGS sequence"/>
</dbReference>
<dbReference type="GeneID" id="37067587"/>